<proteinExistence type="predicted"/>
<dbReference type="SUPFAM" id="SSF51735">
    <property type="entry name" value="NAD(P)-binding Rossmann-fold domains"/>
    <property type="match status" value="1"/>
</dbReference>
<reference evidence="2" key="1">
    <citation type="journal article" date="2023" name="Commun. Biol.">
        <title>Genome analysis of Parmales, the sister group of diatoms, reveals the evolutionary specialization of diatoms from phago-mixotrophs to photoautotrophs.</title>
        <authorList>
            <person name="Ban H."/>
            <person name="Sato S."/>
            <person name="Yoshikawa S."/>
            <person name="Yamada K."/>
            <person name="Nakamura Y."/>
            <person name="Ichinomiya M."/>
            <person name="Sato N."/>
            <person name="Blanc-Mathieu R."/>
            <person name="Endo H."/>
            <person name="Kuwata A."/>
            <person name="Ogata H."/>
        </authorList>
    </citation>
    <scope>NUCLEOTIDE SEQUENCE [LARGE SCALE GENOMIC DNA]</scope>
    <source>
        <strain evidence="2">NIES 3701</strain>
    </source>
</reference>
<accession>A0A9W7F193</accession>
<evidence type="ECO:0000313" key="1">
    <source>
        <dbReference type="EMBL" id="GMH99378.1"/>
    </source>
</evidence>
<sequence>MSLVNQTCWVVGGIGPVGRAITRALLTSGADVIVNSRSESRLAKLTSDFDNHPRLTTVHGSLLPGKAADTVNKTLSYSNVQLNHVVAHGAVRWWAKTGTGFSSMDESRMTLGDSSVFLQNETDVFLSTCNQSLKLQFSAAQQLIPRLQGSEGSSTYTFVTGESGNSTIMRDPHVMVGSRALQGLAECVRQEVRKYDNVSSCEVRVGLQIDRPAQEREREPREFPVSAAVGKIVAGICKNGGGGDDGIHYLDDQADLDSVTNLFCSDQSPSGEKIA</sequence>
<dbReference type="EMBL" id="BRXY01000545">
    <property type="protein sequence ID" value="GMH99378.1"/>
    <property type="molecule type" value="Genomic_DNA"/>
</dbReference>
<protein>
    <submittedName>
        <fullName evidence="1">Uncharacterized protein</fullName>
    </submittedName>
</protein>
<organism evidence="1 2">
    <name type="scientific">Triparma strigata</name>
    <dbReference type="NCBI Taxonomy" id="1606541"/>
    <lineage>
        <taxon>Eukaryota</taxon>
        <taxon>Sar</taxon>
        <taxon>Stramenopiles</taxon>
        <taxon>Ochrophyta</taxon>
        <taxon>Bolidophyceae</taxon>
        <taxon>Parmales</taxon>
        <taxon>Triparmaceae</taxon>
        <taxon>Triparma</taxon>
    </lineage>
</organism>
<dbReference type="InterPro" id="IPR036291">
    <property type="entry name" value="NAD(P)-bd_dom_sf"/>
</dbReference>
<keyword evidence="2" id="KW-1185">Reference proteome</keyword>
<name>A0A9W7F193_9STRA</name>
<evidence type="ECO:0000313" key="2">
    <source>
        <dbReference type="Proteomes" id="UP001165085"/>
    </source>
</evidence>
<dbReference type="AlphaFoldDB" id="A0A9W7F193"/>
<gene>
    <name evidence="1" type="ORF">TrST_g8946</name>
</gene>
<dbReference type="Proteomes" id="UP001165085">
    <property type="component" value="Unassembled WGS sequence"/>
</dbReference>
<dbReference type="Gene3D" id="3.40.50.720">
    <property type="entry name" value="NAD(P)-binding Rossmann-like Domain"/>
    <property type="match status" value="1"/>
</dbReference>
<comment type="caution">
    <text evidence="1">The sequence shown here is derived from an EMBL/GenBank/DDBJ whole genome shotgun (WGS) entry which is preliminary data.</text>
</comment>
<dbReference type="OrthoDB" id="37659at2759"/>